<dbReference type="Proteomes" id="UP000570361">
    <property type="component" value="Unassembled WGS sequence"/>
</dbReference>
<dbReference type="RefSeq" id="WP_183603600.1">
    <property type="nucleotide sequence ID" value="NZ_JACHXK010000019.1"/>
</dbReference>
<comment type="caution">
    <text evidence="1">The sequence shown here is derived from an EMBL/GenBank/DDBJ whole genome shotgun (WGS) entry which is preliminary data.</text>
</comment>
<dbReference type="AlphaFoldDB" id="A0A7W5B396"/>
<sequence>MLSFEDKLAIISSFPQLERKDVSLGRINFGYEASLYDKKNVVYHLHPNGNGYIYAGLVEGAATDDKGFVNLRDLDAQAIRSLIEQSIQSLSVREEAPVVESKRKRKKKAKERLWNGPDNQTLTVKFEDELWYIFAGINLEAAFETIEEAHEYLAEEGFTPAE</sequence>
<accession>A0A7W5B396</accession>
<keyword evidence="2" id="KW-1185">Reference proteome</keyword>
<protein>
    <submittedName>
        <fullName evidence="1">Uncharacterized protein</fullName>
    </submittedName>
</protein>
<evidence type="ECO:0000313" key="2">
    <source>
        <dbReference type="Proteomes" id="UP000570361"/>
    </source>
</evidence>
<evidence type="ECO:0000313" key="1">
    <source>
        <dbReference type="EMBL" id="MBB3113528.1"/>
    </source>
</evidence>
<gene>
    <name evidence="1" type="ORF">FHS18_005640</name>
</gene>
<proteinExistence type="predicted"/>
<organism evidence="1 2">
    <name type="scientific">Paenibacillus phyllosphaerae</name>
    <dbReference type="NCBI Taxonomy" id="274593"/>
    <lineage>
        <taxon>Bacteria</taxon>
        <taxon>Bacillati</taxon>
        <taxon>Bacillota</taxon>
        <taxon>Bacilli</taxon>
        <taxon>Bacillales</taxon>
        <taxon>Paenibacillaceae</taxon>
        <taxon>Paenibacillus</taxon>
    </lineage>
</organism>
<name>A0A7W5B396_9BACL</name>
<reference evidence="1 2" key="1">
    <citation type="submission" date="2020-08" db="EMBL/GenBank/DDBJ databases">
        <title>Genomic Encyclopedia of Type Strains, Phase III (KMG-III): the genomes of soil and plant-associated and newly described type strains.</title>
        <authorList>
            <person name="Whitman W."/>
        </authorList>
    </citation>
    <scope>NUCLEOTIDE SEQUENCE [LARGE SCALE GENOMIC DNA]</scope>
    <source>
        <strain evidence="1 2">CECT 5862</strain>
    </source>
</reference>
<dbReference type="EMBL" id="JACHXK010000019">
    <property type="protein sequence ID" value="MBB3113528.1"/>
    <property type="molecule type" value="Genomic_DNA"/>
</dbReference>